<proteinExistence type="predicted"/>
<protein>
    <submittedName>
        <fullName evidence="1">Uncharacterized protein</fullName>
    </submittedName>
</protein>
<dbReference type="AlphaFoldDB" id="A0A6C0IL77"/>
<reference evidence="1" key="1">
    <citation type="journal article" date="2020" name="Nature">
        <title>Giant virus diversity and host interactions through global metagenomics.</title>
        <authorList>
            <person name="Schulz F."/>
            <person name="Roux S."/>
            <person name="Paez-Espino D."/>
            <person name="Jungbluth S."/>
            <person name="Walsh D.A."/>
            <person name="Denef V.J."/>
            <person name="McMahon K.D."/>
            <person name="Konstantinidis K.T."/>
            <person name="Eloe-Fadrosh E.A."/>
            <person name="Kyrpides N.C."/>
            <person name="Woyke T."/>
        </authorList>
    </citation>
    <scope>NUCLEOTIDE SEQUENCE</scope>
    <source>
        <strain evidence="1">GVMAG-M-3300024258-14</strain>
    </source>
</reference>
<sequence>MLLFVVVLFEKNETNYNEKNINKIIIQCRKRKRK</sequence>
<accession>A0A6C0IL77</accession>
<organism evidence="1">
    <name type="scientific">viral metagenome</name>
    <dbReference type="NCBI Taxonomy" id="1070528"/>
    <lineage>
        <taxon>unclassified sequences</taxon>
        <taxon>metagenomes</taxon>
        <taxon>organismal metagenomes</taxon>
    </lineage>
</organism>
<evidence type="ECO:0000313" key="1">
    <source>
        <dbReference type="EMBL" id="QHT93944.1"/>
    </source>
</evidence>
<dbReference type="EMBL" id="MN740211">
    <property type="protein sequence ID" value="QHT93944.1"/>
    <property type="molecule type" value="Genomic_DNA"/>
</dbReference>
<name>A0A6C0IL77_9ZZZZ</name>